<feature type="transmembrane region" description="Helical" evidence="1">
    <location>
        <begin position="543"/>
        <end position="562"/>
    </location>
</feature>
<feature type="domain" description="Guanylate cyclase" evidence="2">
    <location>
        <begin position="607"/>
        <end position="739"/>
    </location>
</feature>
<dbReference type="InterPro" id="IPR029787">
    <property type="entry name" value="Nucleotide_cyclase"/>
</dbReference>
<proteinExistence type="predicted"/>
<dbReference type="PANTHER" id="PTHR43081">
    <property type="entry name" value="ADENYLATE CYCLASE, TERMINAL-DIFFERENTIATION SPECIFIC-RELATED"/>
    <property type="match status" value="1"/>
</dbReference>
<keyword evidence="1" id="KW-0812">Transmembrane</keyword>
<dbReference type="Proteomes" id="UP000256345">
    <property type="component" value="Unassembled WGS sequence"/>
</dbReference>
<dbReference type="EMBL" id="QUMU01000002">
    <property type="protein sequence ID" value="REG35994.1"/>
    <property type="molecule type" value="Genomic_DNA"/>
</dbReference>
<keyword evidence="1" id="KW-1133">Transmembrane helix</keyword>
<keyword evidence="4" id="KW-1185">Reference proteome</keyword>
<dbReference type="PANTHER" id="PTHR43081:SF1">
    <property type="entry name" value="ADENYLATE CYCLASE, TERMINAL-DIFFERENTIATION SPECIFIC"/>
    <property type="match status" value="1"/>
</dbReference>
<dbReference type="SMART" id="SM01080">
    <property type="entry name" value="CHASE2"/>
    <property type="match status" value="1"/>
</dbReference>
<dbReference type="Pfam" id="PF05226">
    <property type="entry name" value="CHASE2"/>
    <property type="match status" value="1"/>
</dbReference>
<dbReference type="InterPro" id="IPR007890">
    <property type="entry name" value="CHASE2"/>
</dbReference>
<comment type="caution">
    <text evidence="3">The sequence shown here is derived from an EMBL/GenBank/DDBJ whole genome shotgun (WGS) entry which is preliminary data.</text>
</comment>
<organism evidence="3 4">
    <name type="scientific">Archangium gephyra</name>
    <dbReference type="NCBI Taxonomy" id="48"/>
    <lineage>
        <taxon>Bacteria</taxon>
        <taxon>Pseudomonadati</taxon>
        <taxon>Myxococcota</taxon>
        <taxon>Myxococcia</taxon>
        <taxon>Myxococcales</taxon>
        <taxon>Cystobacterineae</taxon>
        <taxon>Archangiaceae</taxon>
        <taxon>Archangium</taxon>
    </lineage>
</organism>
<dbReference type="SUPFAM" id="SSF55073">
    <property type="entry name" value="Nucleotide cyclase"/>
    <property type="match status" value="1"/>
</dbReference>
<feature type="transmembrane region" description="Helical" evidence="1">
    <location>
        <begin position="517"/>
        <end position="537"/>
    </location>
</feature>
<keyword evidence="1" id="KW-0472">Membrane</keyword>
<evidence type="ECO:0000259" key="2">
    <source>
        <dbReference type="PROSITE" id="PS50125"/>
    </source>
</evidence>
<feature type="transmembrane region" description="Helical" evidence="1">
    <location>
        <begin position="488"/>
        <end position="505"/>
    </location>
</feature>
<protein>
    <submittedName>
        <fullName evidence="3">Adenylate cyclase</fullName>
    </submittedName>
</protein>
<feature type="transmembrane region" description="Helical" evidence="1">
    <location>
        <begin position="21"/>
        <end position="42"/>
    </location>
</feature>
<sequence>MVPALVRSLPIYSAGLRFLQRLGYSLLQATLFGAILGLLVFYRVPRALLSEDATPIALLAQPSALLQSWERGTYDWRARSLGGRSSRSDRVVVVALDDETLAEARQDDHSGIASNPWPREILGGLSNRLVDEGAELVLLDFPFTERSPRACLAQGTPALEGLDDDQAFRKLLDRHPEKSLLAFSWSLDRGIPAGSRLWPYRVRLGTYPNEAEARSRVQRVLADQRPAYLIPAGNALEVWAGVASEQEGQRVALEQGVREPPRVQERRVTDDTHRVGPLELFVSLAEVQVEGLDVAQLEEVRQLEHPVAPLLGTASLYGASTVLPEPDGVVRAVPHLVSYRSREGTRHVLPSMPLMAAMRLANTRQLRYADGRLYVGDRFSIPMDESGYSLVRWDAAEVGRGSRGSVSRAIPAWNVLLNLFAVREGVPPRAVHDIEGRLIVFTNTSRQGMHYQHTPIGEYTPAGAVLAQSLVNLLQSEGITRATPRMDLFLTLGMAFIGAFVALTFNRGLRSFGDVLMYLGAMSAVGLLYAWGAWHIFIKDRLWVAMMGPVLAMGLTFIFTIVQASRSERQLRHFITDVLGRYVSPEVARLVTRDLRLLTRPERREVTVFFCDLDGFSRLSKELTPERLIQLLNDYLTEVTDVVRATRGQVDKYIGDAVMAFWGAPVRTERHAHHACEAALKVRTVLSERQEYWDKTYGQHLQCRIGIDSGEVLVGGMGSDFESKYSVMGESVKLSMFLESLNRGYGTFVLVGDTAARLAQDAYVFREVDRVRLKNRAEPSRLHELVGRKGEITPRMQEQLALYEQALTAYHQRRFDEALALFTQGAETFQDPVAGVYAERCRKFASAAPPEDWDGVFALEGK</sequence>
<dbReference type="CDD" id="cd07302">
    <property type="entry name" value="CHD"/>
    <property type="match status" value="1"/>
</dbReference>
<evidence type="ECO:0000313" key="4">
    <source>
        <dbReference type="Proteomes" id="UP000256345"/>
    </source>
</evidence>
<dbReference type="InterPro" id="IPR001054">
    <property type="entry name" value="A/G_cyclase"/>
</dbReference>
<dbReference type="SMART" id="SM00044">
    <property type="entry name" value="CYCc"/>
    <property type="match status" value="1"/>
</dbReference>
<dbReference type="Pfam" id="PF00211">
    <property type="entry name" value="Guanylate_cyc"/>
    <property type="match status" value="1"/>
</dbReference>
<evidence type="ECO:0000313" key="3">
    <source>
        <dbReference type="EMBL" id="REG35994.1"/>
    </source>
</evidence>
<dbReference type="Gene3D" id="3.30.70.1230">
    <property type="entry name" value="Nucleotide cyclase"/>
    <property type="match status" value="1"/>
</dbReference>
<evidence type="ECO:0000256" key="1">
    <source>
        <dbReference type="SAM" id="Phobius"/>
    </source>
</evidence>
<dbReference type="PROSITE" id="PS50125">
    <property type="entry name" value="GUANYLATE_CYCLASE_2"/>
    <property type="match status" value="1"/>
</dbReference>
<name>A0ABX9K912_9BACT</name>
<dbReference type="InterPro" id="IPR050697">
    <property type="entry name" value="Adenylyl/Guanylyl_Cyclase_3/4"/>
</dbReference>
<accession>A0ABX9K912</accession>
<reference evidence="3 4" key="1">
    <citation type="submission" date="2018-08" db="EMBL/GenBank/DDBJ databases">
        <title>Genomic Encyclopedia of Archaeal and Bacterial Type Strains, Phase II (KMG-II): from individual species to whole genera.</title>
        <authorList>
            <person name="Goeker M."/>
        </authorList>
    </citation>
    <scope>NUCLEOTIDE SEQUENCE [LARGE SCALE GENOMIC DNA]</scope>
    <source>
        <strain evidence="3 4">DSM 2261</strain>
    </source>
</reference>
<gene>
    <name evidence="3" type="ORF">ATI61_102368</name>
</gene>